<dbReference type="Pfam" id="PF03966">
    <property type="entry name" value="Trm112p"/>
    <property type="match status" value="1"/>
</dbReference>
<evidence type="ECO:0000313" key="2">
    <source>
        <dbReference type="Proteomes" id="UP001325680"/>
    </source>
</evidence>
<dbReference type="InterPro" id="IPR005651">
    <property type="entry name" value="Trm112-like"/>
</dbReference>
<name>A0ABZ0WB35_9BACT</name>
<keyword evidence="2" id="KW-1185">Reference proteome</keyword>
<dbReference type="Gene3D" id="2.20.25.10">
    <property type="match status" value="1"/>
</dbReference>
<gene>
    <name evidence="1" type="ORF">U0035_01295</name>
</gene>
<protein>
    <submittedName>
        <fullName evidence="1">Trm112 family protein</fullName>
    </submittedName>
</protein>
<organism evidence="1 2">
    <name type="scientific">Niabella yanshanensis</name>
    <dbReference type="NCBI Taxonomy" id="577386"/>
    <lineage>
        <taxon>Bacteria</taxon>
        <taxon>Pseudomonadati</taxon>
        <taxon>Bacteroidota</taxon>
        <taxon>Chitinophagia</taxon>
        <taxon>Chitinophagales</taxon>
        <taxon>Chitinophagaceae</taxon>
        <taxon>Niabella</taxon>
    </lineage>
</organism>
<dbReference type="EMBL" id="CP139960">
    <property type="protein sequence ID" value="WQD38777.1"/>
    <property type="molecule type" value="Genomic_DNA"/>
</dbReference>
<accession>A0ABZ0WB35</accession>
<reference evidence="1 2" key="1">
    <citation type="submission" date="2023-12" db="EMBL/GenBank/DDBJ databases">
        <title>Genome sequencing and assembly of bacterial species from a model synthetic community.</title>
        <authorList>
            <person name="Hogle S.L."/>
        </authorList>
    </citation>
    <scope>NUCLEOTIDE SEQUENCE [LARGE SCALE GENOMIC DNA]</scope>
    <source>
        <strain evidence="1 2">HAMBI_3031</strain>
    </source>
</reference>
<sequence length="101" mass="11533">MRLSTIEKLCCSFDKAELELTVITRDIEDQVIEGILCCRHCRRVYPIVSGIPIMSPDEYREQKLEQPLLERWGKGNVMHNFRLPGKAEDDMSEGDPAVLVG</sequence>
<dbReference type="SUPFAM" id="SSF158997">
    <property type="entry name" value="Trm112p-like"/>
    <property type="match status" value="1"/>
</dbReference>
<proteinExistence type="predicted"/>
<evidence type="ECO:0000313" key="1">
    <source>
        <dbReference type="EMBL" id="WQD38777.1"/>
    </source>
</evidence>
<dbReference type="Proteomes" id="UP001325680">
    <property type="component" value="Chromosome"/>
</dbReference>
<dbReference type="RefSeq" id="WP_114792699.1">
    <property type="nucleotide sequence ID" value="NZ_CP139960.1"/>
</dbReference>